<reference evidence="1 2" key="1">
    <citation type="journal article" date="2010" name="Science">
        <title>Genomic analysis of organismal complexity in the multicellular green alga Volvox carteri.</title>
        <authorList>
            <person name="Prochnik S.E."/>
            <person name="Umen J."/>
            <person name="Nedelcu A.M."/>
            <person name="Hallmann A."/>
            <person name="Miller S.M."/>
            <person name="Nishii I."/>
            <person name="Ferris P."/>
            <person name="Kuo A."/>
            <person name="Mitros T."/>
            <person name="Fritz-Laylin L.K."/>
            <person name="Hellsten U."/>
            <person name="Chapman J."/>
            <person name="Simakov O."/>
            <person name="Rensing S.A."/>
            <person name="Terry A."/>
            <person name="Pangilinan J."/>
            <person name="Kapitonov V."/>
            <person name="Jurka J."/>
            <person name="Salamov A."/>
            <person name="Shapiro H."/>
            <person name="Schmutz J."/>
            <person name="Grimwood J."/>
            <person name="Lindquist E."/>
            <person name="Lucas S."/>
            <person name="Grigoriev I.V."/>
            <person name="Schmitt R."/>
            <person name="Kirk D."/>
            <person name="Rokhsar D.S."/>
        </authorList>
    </citation>
    <scope>NUCLEOTIDE SEQUENCE [LARGE SCALE GENOMIC DNA]</scope>
    <source>
        <strain evidence="2">f. Nagariensis / Eve</strain>
    </source>
</reference>
<evidence type="ECO:0008006" key="3">
    <source>
        <dbReference type="Google" id="ProtNLM"/>
    </source>
</evidence>
<dbReference type="OrthoDB" id="552394at2759"/>
<dbReference type="Proteomes" id="UP000001058">
    <property type="component" value="Unassembled WGS sequence"/>
</dbReference>
<evidence type="ECO:0000313" key="1">
    <source>
        <dbReference type="EMBL" id="EFJ45826.1"/>
    </source>
</evidence>
<evidence type="ECO:0000313" key="2">
    <source>
        <dbReference type="Proteomes" id="UP000001058"/>
    </source>
</evidence>
<dbReference type="EMBL" id="GL378355">
    <property type="protein sequence ID" value="EFJ45826.1"/>
    <property type="molecule type" value="Genomic_DNA"/>
</dbReference>
<dbReference type="GeneID" id="9622169"/>
<organism evidence="2">
    <name type="scientific">Volvox carteri f. nagariensis</name>
    <dbReference type="NCBI Taxonomy" id="3068"/>
    <lineage>
        <taxon>Eukaryota</taxon>
        <taxon>Viridiplantae</taxon>
        <taxon>Chlorophyta</taxon>
        <taxon>core chlorophytes</taxon>
        <taxon>Chlorophyceae</taxon>
        <taxon>CS clade</taxon>
        <taxon>Chlamydomonadales</taxon>
        <taxon>Volvocaceae</taxon>
        <taxon>Volvox</taxon>
    </lineage>
</organism>
<keyword evidence="2" id="KW-1185">Reference proteome</keyword>
<name>D8U3I1_VOLCA</name>
<dbReference type="InParanoid" id="D8U3I1"/>
<sequence length="610" mass="61670">MALLQQTLILPAMSKSTTFHGREARGWRAGQTGSTDGSSAGCPVDLLNFMHLNERFVESLTPGLRVDPPTDQLPSQSGSNGSLGLIRDLWPPSYSRPIACAPLVCGLVRTALPAVQRISSSGCAAGSETLVGHQADGWNSANPSRLPPRQPPPPLEQAVIAVIRACSRVLAVQLAMHLAALHHQQPLELSRLPPLSQAGSLVRHLANCPLDGDMVRKCLASSSVSGAGVGWSSTVGEGLAAVAAAGRRPDGGSGDALQCGDVGGWVSEDTWSFSGPLQSRDVAAAAAAGEGPAPVVWRGSCSCRRLWEPVCDAATGRQYPNRCYADCQGAARLAVPCSDLMMPRQATAASASAAAAETAPTAAAAVSASAPVDVKVQHATTSAAPAGTRDGAAAATTTTSEGTASALRWWSIFAASVATLPEEASAATVKASEDEVMAAAAELRRLFLAVGAAAAEPSIPYPLPAPRREAYELVLGTMAQLLQPPVELLAAEAGDTLHEESDGVHMAVRGSAGAGPSANGVGTHVGVAAAPVGKTHPRLGIDGMASWDSCVWPPLSGAAHGTPVSIASPAALGVGGVGGGGGGGGIHPGCLSRLLYLMNLLTAVGLTGDG</sequence>
<dbReference type="AlphaFoldDB" id="D8U3I1"/>
<proteinExistence type="predicted"/>
<dbReference type="KEGG" id="vcn:VOLCADRAFT_93950"/>
<dbReference type="RefSeq" id="XP_002953227.1">
    <property type="nucleotide sequence ID" value="XM_002953181.1"/>
</dbReference>
<gene>
    <name evidence="1" type="ORF">VOLCADRAFT_93950</name>
</gene>
<accession>D8U3I1</accession>
<protein>
    <recommendedName>
        <fullName evidence="3">Kazal-like domain-containing protein</fullName>
    </recommendedName>
</protein>